<keyword evidence="1" id="KW-0175">Coiled coil</keyword>
<evidence type="ECO:0000313" key="2">
    <source>
        <dbReference type="Proteomes" id="UP001318040"/>
    </source>
</evidence>
<reference evidence="3" key="1">
    <citation type="submission" date="2025-08" db="UniProtKB">
        <authorList>
            <consortium name="RefSeq"/>
        </authorList>
    </citation>
    <scope>IDENTIFICATION</scope>
    <source>
        <tissue evidence="3">Sperm</tissue>
    </source>
</reference>
<feature type="coiled-coil region" evidence="1">
    <location>
        <begin position="78"/>
        <end position="200"/>
    </location>
</feature>
<dbReference type="PANTHER" id="PTHR47728">
    <property type="entry name" value="RAB GTPASE-ACTIVATING PROTEIN 1-LIKE"/>
    <property type="match status" value="1"/>
</dbReference>
<gene>
    <name evidence="3" type="primary">RABGAP1</name>
</gene>
<proteinExistence type="predicted"/>
<evidence type="ECO:0000256" key="1">
    <source>
        <dbReference type="SAM" id="Coils"/>
    </source>
</evidence>
<dbReference type="PANTHER" id="PTHR47728:SF1">
    <property type="entry name" value="RAB GTPASE ACTIVATING PROTEIN 1 LIKE"/>
    <property type="match status" value="1"/>
</dbReference>
<keyword evidence="2" id="KW-1185">Reference proteome</keyword>
<dbReference type="Proteomes" id="UP001318040">
    <property type="component" value="Chromosome 22"/>
</dbReference>
<dbReference type="RefSeq" id="XP_032814439.1">
    <property type="nucleotide sequence ID" value="XM_032958548.1"/>
</dbReference>
<feature type="coiled-coil region" evidence="1">
    <location>
        <begin position="280"/>
        <end position="321"/>
    </location>
</feature>
<dbReference type="AlphaFoldDB" id="A0AAJ7TBM4"/>
<dbReference type="Gene3D" id="1.10.472.80">
    <property type="entry name" value="Ypt/Rab-GAP domain of gyp1p, domain 3"/>
    <property type="match status" value="1"/>
</dbReference>
<evidence type="ECO:0000313" key="3">
    <source>
        <dbReference type="RefSeq" id="XP_032814439.1"/>
    </source>
</evidence>
<sequence>MLSWCNGRGLCLGAAVETTVKFLKTIPASSQTMCLDLLPAVPRTSKDDLLQTDFEGTLKFFRVQLPKRYRSEENARKLMELACSMKITQKKLKKFEKEYLTMREQQAQQEDPLDRLERDNRRLQEANLRLEQENDDLAHELVTSKIALRNDLDNAEDKADTLSKELDLTQQKLQEAEEEKKRLEIEASQLKEMCRRELDKTEAEMKKSSSIIADYKQICSQLSTRLEKQQAANKEELELVRGVMAGCEQCRQLFGEDGRLCAAAAGAGAAGGERDPDEEKETLRTQLREMELELAQTKLKLVEAECRIQDVEHQLGVAINEVQASRNTWFNRTLSSIKTATGSQGKETV</sequence>
<organism evidence="2 3">
    <name type="scientific">Petromyzon marinus</name>
    <name type="common">Sea lamprey</name>
    <dbReference type="NCBI Taxonomy" id="7757"/>
    <lineage>
        <taxon>Eukaryota</taxon>
        <taxon>Metazoa</taxon>
        <taxon>Chordata</taxon>
        <taxon>Craniata</taxon>
        <taxon>Vertebrata</taxon>
        <taxon>Cyclostomata</taxon>
        <taxon>Hyperoartia</taxon>
        <taxon>Petromyzontiformes</taxon>
        <taxon>Petromyzontidae</taxon>
        <taxon>Petromyzon</taxon>
    </lineage>
</organism>
<name>A0AAJ7TBM4_PETMA</name>
<dbReference type="GeneID" id="116944808"/>
<protein>
    <submittedName>
        <fullName evidence="3">Rab GTPase-activating protein 1 isoform X2</fullName>
    </submittedName>
</protein>
<accession>A0AAJ7TBM4</accession>